<keyword evidence="2" id="KW-1185">Reference proteome</keyword>
<reference evidence="2" key="1">
    <citation type="submission" date="2016-11" db="EMBL/GenBank/DDBJ databases">
        <title>Mesorhizobium oceanicum sp. nov., isolated from deep seawater in South China Sea.</title>
        <authorList>
            <person name="Fu G.-Y."/>
        </authorList>
    </citation>
    <scope>NUCLEOTIDE SEQUENCE [LARGE SCALE GENOMIC DNA]</scope>
    <source>
        <strain evidence="2">B7</strain>
    </source>
</reference>
<dbReference type="InterPro" id="IPR009354">
    <property type="entry name" value="Usg"/>
</dbReference>
<proteinExistence type="predicted"/>
<evidence type="ECO:0000313" key="1">
    <source>
        <dbReference type="EMBL" id="APH74077.1"/>
    </source>
</evidence>
<accession>A0A1L3SXB9</accession>
<protein>
    <submittedName>
        <fullName evidence="1">Aspartate-semialdehyde dehydrogenase</fullName>
    </submittedName>
</protein>
<dbReference type="EMBL" id="CP018171">
    <property type="protein sequence ID" value="APH74077.1"/>
    <property type="molecule type" value="Genomic_DNA"/>
</dbReference>
<dbReference type="AlphaFoldDB" id="A0A1L3SXB9"/>
<organism evidence="1 2">
    <name type="scientific">Aquibium oceanicum</name>
    <dbReference type="NCBI Taxonomy" id="1670800"/>
    <lineage>
        <taxon>Bacteria</taxon>
        <taxon>Pseudomonadati</taxon>
        <taxon>Pseudomonadota</taxon>
        <taxon>Alphaproteobacteria</taxon>
        <taxon>Hyphomicrobiales</taxon>
        <taxon>Phyllobacteriaceae</taxon>
        <taxon>Aquibium</taxon>
    </lineage>
</organism>
<dbReference type="OrthoDB" id="9811054at2"/>
<evidence type="ECO:0000313" key="2">
    <source>
        <dbReference type="Proteomes" id="UP000182840"/>
    </source>
</evidence>
<dbReference type="Proteomes" id="UP000182840">
    <property type="component" value="Chromosome"/>
</dbReference>
<dbReference type="Pfam" id="PF06233">
    <property type="entry name" value="Usg"/>
    <property type="match status" value="1"/>
</dbReference>
<dbReference type="RefSeq" id="WP_072607541.1">
    <property type="nucleotide sequence ID" value="NZ_CP018171.1"/>
</dbReference>
<dbReference type="STRING" id="1670800.BSQ44_23940"/>
<dbReference type="KEGG" id="meso:BSQ44_23940"/>
<gene>
    <name evidence="1" type="ORF">BSQ44_23940</name>
</gene>
<name>A0A1L3SXB9_9HYPH</name>
<sequence>MRDASEMELMLNGYGLTTAQILYRMPDHPHLLQTYIWQEYDLAPRFPALFRFVEFWRDKLEGPLHSVSYTHRKLIAPNEWRSVNGELVLH</sequence>